<organism evidence="2 3">
    <name type="scientific">Candidatus Butyricicoccus avistercoris</name>
    <dbReference type="NCBI Taxonomy" id="2838518"/>
    <lineage>
        <taxon>Bacteria</taxon>
        <taxon>Bacillati</taxon>
        <taxon>Bacillota</taxon>
        <taxon>Clostridia</taxon>
        <taxon>Eubacteriales</taxon>
        <taxon>Butyricicoccaceae</taxon>
        <taxon>Butyricicoccus</taxon>
    </lineage>
</organism>
<dbReference type="Proteomes" id="UP000886808">
    <property type="component" value="Unassembled WGS sequence"/>
</dbReference>
<evidence type="ECO:0000256" key="1">
    <source>
        <dbReference type="SAM" id="Phobius"/>
    </source>
</evidence>
<protein>
    <submittedName>
        <fullName evidence="2">ECF transporter S component</fullName>
    </submittedName>
</protein>
<reference evidence="2" key="1">
    <citation type="journal article" date="2021" name="PeerJ">
        <title>Extensive microbial diversity within the chicken gut microbiome revealed by metagenomics and culture.</title>
        <authorList>
            <person name="Gilroy R."/>
            <person name="Ravi A."/>
            <person name="Getino M."/>
            <person name="Pursley I."/>
            <person name="Horton D.L."/>
            <person name="Alikhan N.F."/>
            <person name="Baker D."/>
            <person name="Gharbi K."/>
            <person name="Hall N."/>
            <person name="Watson M."/>
            <person name="Adriaenssens E.M."/>
            <person name="Foster-Nyarko E."/>
            <person name="Jarju S."/>
            <person name="Secka A."/>
            <person name="Antonio M."/>
            <person name="Oren A."/>
            <person name="Chaudhuri R.R."/>
            <person name="La Ragione R."/>
            <person name="Hildebrand F."/>
            <person name="Pallen M.J."/>
        </authorList>
    </citation>
    <scope>NUCLEOTIDE SEQUENCE</scope>
    <source>
        <strain evidence="2">CHK193-4272</strain>
    </source>
</reference>
<dbReference type="Gene3D" id="1.10.1760.20">
    <property type="match status" value="1"/>
</dbReference>
<feature type="transmembrane region" description="Helical" evidence="1">
    <location>
        <begin position="96"/>
        <end position="121"/>
    </location>
</feature>
<keyword evidence="1" id="KW-0472">Membrane</keyword>
<dbReference type="InterPro" id="IPR024529">
    <property type="entry name" value="ECF_trnsprt_substrate-spec"/>
</dbReference>
<reference evidence="2" key="2">
    <citation type="submission" date="2021-04" db="EMBL/GenBank/DDBJ databases">
        <authorList>
            <person name="Gilroy R."/>
        </authorList>
    </citation>
    <scope>NUCLEOTIDE SEQUENCE</scope>
    <source>
        <strain evidence="2">CHK193-4272</strain>
    </source>
</reference>
<feature type="transmembrane region" description="Helical" evidence="1">
    <location>
        <begin position="12"/>
        <end position="34"/>
    </location>
</feature>
<gene>
    <name evidence="2" type="ORF">H9746_08225</name>
</gene>
<dbReference type="AlphaFoldDB" id="A0A9D1PIL5"/>
<feature type="transmembrane region" description="Helical" evidence="1">
    <location>
        <begin position="171"/>
        <end position="198"/>
    </location>
</feature>
<feature type="transmembrane region" description="Helical" evidence="1">
    <location>
        <begin position="40"/>
        <end position="63"/>
    </location>
</feature>
<name>A0A9D1PIL5_9FIRM</name>
<feature type="transmembrane region" description="Helical" evidence="1">
    <location>
        <begin position="133"/>
        <end position="156"/>
    </location>
</feature>
<keyword evidence="1" id="KW-0812">Transmembrane</keyword>
<comment type="caution">
    <text evidence="2">The sequence shown here is derived from an EMBL/GenBank/DDBJ whole genome shotgun (WGS) entry which is preliminary data.</text>
</comment>
<accession>A0A9D1PIL5</accession>
<dbReference type="GO" id="GO:0022857">
    <property type="term" value="F:transmembrane transporter activity"/>
    <property type="evidence" value="ECO:0007669"/>
    <property type="project" value="InterPro"/>
</dbReference>
<sequence>MQKQKKDLRRMVQIALLAAIMMVMSATPLGYIPLPFMKATIMHIPVIIGACLLGPSVGAGLGALFGLTSIVMATISPNITSFVFTPFYSFNEQFHGSIWSIVVAMLPRILIGVVSGYVFIFIKKIVSNDTVSLMAAGVAGSLTNTIGVMGLIYILFGEQYAIAGGKDPQLLLGVIIGVIGTNGIMEAIIAAILTAAVCKAVLTAFRGKFVIN</sequence>
<dbReference type="Pfam" id="PF12822">
    <property type="entry name" value="ECF_trnsprt"/>
    <property type="match status" value="1"/>
</dbReference>
<evidence type="ECO:0000313" key="2">
    <source>
        <dbReference type="EMBL" id="HIV62808.1"/>
    </source>
</evidence>
<evidence type="ECO:0000313" key="3">
    <source>
        <dbReference type="Proteomes" id="UP000886808"/>
    </source>
</evidence>
<proteinExistence type="predicted"/>
<dbReference type="EMBL" id="DXIE01000046">
    <property type="protein sequence ID" value="HIV62808.1"/>
    <property type="molecule type" value="Genomic_DNA"/>
</dbReference>
<keyword evidence="1" id="KW-1133">Transmembrane helix</keyword>
<feature type="transmembrane region" description="Helical" evidence="1">
    <location>
        <begin position="70"/>
        <end position="90"/>
    </location>
</feature>